<protein>
    <submittedName>
        <fullName evidence="2">Uncharacterized protein</fullName>
    </submittedName>
</protein>
<reference evidence="3" key="1">
    <citation type="journal article" date="2015" name="Proc. Natl. Acad. Sci. U.S.A.">
        <title>Genome sequencing of adzuki bean (Vigna angularis) provides insight into high starch and low fat accumulation and domestication.</title>
        <authorList>
            <person name="Yang K."/>
            <person name="Tian Z."/>
            <person name="Chen C."/>
            <person name="Luo L."/>
            <person name="Zhao B."/>
            <person name="Wang Z."/>
            <person name="Yu L."/>
            <person name="Li Y."/>
            <person name="Sun Y."/>
            <person name="Li W."/>
            <person name="Chen Y."/>
            <person name="Li Y."/>
            <person name="Zhang Y."/>
            <person name="Ai D."/>
            <person name="Zhao J."/>
            <person name="Shang C."/>
            <person name="Ma Y."/>
            <person name="Wu B."/>
            <person name="Wang M."/>
            <person name="Gao L."/>
            <person name="Sun D."/>
            <person name="Zhang P."/>
            <person name="Guo F."/>
            <person name="Wang W."/>
            <person name="Li Y."/>
            <person name="Wang J."/>
            <person name="Varshney R.K."/>
            <person name="Wang J."/>
            <person name="Ling H.Q."/>
            <person name="Wan P."/>
        </authorList>
    </citation>
    <scope>NUCLEOTIDE SEQUENCE</scope>
    <source>
        <strain evidence="3">cv. Jingnong 6</strain>
    </source>
</reference>
<feature type="region of interest" description="Disordered" evidence="1">
    <location>
        <begin position="59"/>
        <end position="81"/>
    </location>
</feature>
<dbReference type="Gramene" id="KOM26438">
    <property type="protein sequence ID" value="KOM26438"/>
    <property type="gene ID" value="LR48_Vigan272s002600"/>
</dbReference>
<gene>
    <name evidence="2" type="ORF">LR48_Vigan272s002600</name>
</gene>
<dbReference type="AlphaFoldDB" id="A0A0L9T798"/>
<evidence type="ECO:0000256" key="1">
    <source>
        <dbReference type="SAM" id="MobiDB-lite"/>
    </source>
</evidence>
<organism evidence="2 3">
    <name type="scientific">Phaseolus angularis</name>
    <name type="common">Azuki bean</name>
    <name type="synonym">Vigna angularis</name>
    <dbReference type="NCBI Taxonomy" id="3914"/>
    <lineage>
        <taxon>Eukaryota</taxon>
        <taxon>Viridiplantae</taxon>
        <taxon>Streptophyta</taxon>
        <taxon>Embryophyta</taxon>
        <taxon>Tracheophyta</taxon>
        <taxon>Spermatophyta</taxon>
        <taxon>Magnoliopsida</taxon>
        <taxon>eudicotyledons</taxon>
        <taxon>Gunneridae</taxon>
        <taxon>Pentapetalae</taxon>
        <taxon>rosids</taxon>
        <taxon>fabids</taxon>
        <taxon>Fabales</taxon>
        <taxon>Fabaceae</taxon>
        <taxon>Papilionoideae</taxon>
        <taxon>50 kb inversion clade</taxon>
        <taxon>NPAAA clade</taxon>
        <taxon>indigoferoid/millettioid clade</taxon>
        <taxon>Phaseoleae</taxon>
        <taxon>Vigna</taxon>
    </lineage>
</organism>
<proteinExistence type="predicted"/>
<feature type="compositionally biased region" description="Acidic residues" evidence="1">
    <location>
        <begin position="70"/>
        <end position="81"/>
    </location>
</feature>
<evidence type="ECO:0000313" key="3">
    <source>
        <dbReference type="Proteomes" id="UP000053144"/>
    </source>
</evidence>
<name>A0A0L9T798_PHAAN</name>
<sequence>MLAARAVEMRDMYMSLMDARMEALYRGQMAVVEMISRLYDPPKIRHRMSMDEFRARMAWPEDPAHADGGDAADEDEDSDDY</sequence>
<evidence type="ECO:0000313" key="2">
    <source>
        <dbReference type="EMBL" id="KOM26438.1"/>
    </source>
</evidence>
<dbReference type="Proteomes" id="UP000053144">
    <property type="component" value="Unassembled WGS sequence"/>
</dbReference>
<accession>A0A0L9T798</accession>
<dbReference type="EMBL" id="KQ258321">
    <property type="protein sequence ID" value="KOM26438.1"/>
    <property type="molecule type" value="Genomic_DNA"/>
</dbReference>